<gene>
    <name evidence="4" type="ORF">SAMN04489752_0859</name>
</gene>
<keyword evidence="5" id="KW-1185">Reference proteome</keyword>
<dbReference type="EMBL" id="LT629766">
    <property type="protein sequence ID" value="SDS04331.1"/>
    <property type="molecule type" value="Genomic_DNA"/>
</dbReference>
<dbReference type="Pfam" id="PF09983">
    <property type="entry name" value="JetD_C"/>
    <property type="match status" value="1"/>
</dbReference>
<feature type="domain" description="Wadjet protein JetD C-terminal" evidence="2">
    <location>
        <begin position="248"/>
        <end position="413"/>
    </location>
</feature>
<evidence type="ECO:0000259" key="3">
    <source>
        <dbReference type="Pfam" id="PF11795"/>
    </source>
</evidence>
<organism evidence="4 5">
    <name type="scientific">Brevibacterium siliguriense</name>
    <dbReference type="NCBI Taxonomy" id="1136497"/>
    <lineage>
        <taxon>Bacteria</taxon>
        <taxon>Bacillati</taxon>
        <taxon>Actinomycetota</taxon>
        <taxon>Actinomycetes</taxon>
        <taxon>Micrococcales</taxon>
        <taxon>Brevibacteriaceae</taxon>
        <taxon>Brevibacterium</taxon>
    </lineage>
</organism>
<proteinExistence type="predicted"/>
<sequence length="448" mass="48629">MTMLSVAEARTKARARLSSSMASWAAEATGEVRVEIALKPPTEKQVLSDQAAAANWAGSWRAVREHAGAPAELEVDWEERSWVRVGRQRVPVRLRLLTPDAVAAFVGGDTAREWRRLRDRAVSIRQRLGSVSNGIAATRDSDAEASSDGDSLAAAIRSQSKRILSLSDAAFATVIDVVDWLCTHPLGSLRPRQLPIRGVDSKWFETHRSLVTALLGGIGHAHAVTVLDAEPRLRLRILDGTLIGAVDHEVTVDRTSVRAAAAPLDDVTAPISQLGRLPISPRLVFVFENLESVLAMPNWPGAVAVHGSGYAVDGVARLGWIAGARVLYWGDLDSHGFAILNRLRSHLPEVESVLMDEATLLAHEDLWVPEPKPSTGTFAHLTGTEERALERLHAEGDVRLEQERIPWDTALNRLRTAAEVESSGHLGEGTGRGVGTEHHLGEGLDDDR</sequence>
<evidence type="ECO:0008006" key="6">
    <source>
        <dbReference type="Google" id="ProtNLM"/>
    </source>
</evidence>
<dbReference type="STRING" id="1136497.SAMN04489752_0859"/>
<dbReference type="InterPro" id="IPR024537">
    <property type="entry name" value="DUF3322"/>
</dbReference>
<reference evidence="5" key="1">
    <citation type="submission" date="2016-10" db="EMBL/GenBank/DDBJ databases">
        <authorList>
            <person name="Varghese N."/>
            <person name="Submissions S."/>
        </authorList>
    </citation>
    <scope>NUCLEOTIDE SEQUENCE [LARGE SCALE GENOMIC DNA]</scope>
    <source>
        <strain evidence="5">DSM 23676</strain>
    </source>
</reference>
<evidence type="ECO:0000313" key="5">
    <source>
        <dbReference type="Proteomes" id="UP000199597"/>
    </source>
</evidence>
<protein>
    <recommendedName>
        <fullName evidence="6">Wadjet protein JetD C-terminal domain-containing protein</fullName>
    </recommendedName>
</protein>
<dbReference type="InterPro" id="IPR024534">
    <property type="entry name" value="JetD_C"/>
</dbReference>
<dbReference type="AlphaFoldDB" id="A0A1H1NZB4"/>
<feature type="region of interest" description="Disordered" evidence="1">
    <location>
        <begin position="418"/>
        <end position="448"/>
    </location>
</feature>
<feature type="domain" description="DUF3322" evidence="3">
    <location>
        <begin position="25"/>
        <end position="215"/>
    </location>
</feature>
<evidence type="ECO:0000313" key="4">
    <source>
        <dbReference type="EMBL" id="SDS04331.1"/>
    </source>
</evidence>
<accession>A0A1H1NZB4</accession>
<dbReference type="OrthoDB" id="322908at2"/>
<dbReference type="RefSeq" id="WP_092010337.1">
    <property type="nucleotide sequence ID" value="NZ_LT629766.1"/>
</dbReference>
<name>A0A1H1NZB4_9MICO</name>
<evidence type="ECO:0000259" key="2">
    <source>
        <dbReference type="Pfam" id="PF09983"/>
    </source>
</evidence>
<dbReference type="Pfam" id="PF11795">
    <property type="entry name" value="DUF3322"/>
    <property type="match status" value="1"/>
</dbReference>
<dbReference type="Proteomes" id="UP000199597">
    <property type="component" value="Chromosome I"/>
</dbReference>
<evidence type="ECO:0000256" key="1">
    <source>
        <dbReference type="SAM" id="MobiDB-lite"/>
    </source>
</evidence>